<dbReference type="InParanoid" id="A0A0C3KDB3"/>
<reference evidence="2" key="2">
    <citation type="submission" date="2015-01" db="EMBL/GenBank/DDBJ databases">
        <title>Evolutionary Origins and Diversification of the Mycorrhizal Mutualists.</title>
        <authorList>
            <consortium name="DOE Joint Genome Institute"/>
            <consortium name="Mycorrhizal Genomics Consortium"/>
            <person name="Kohler A."/>
            <person name="Kuo A."/>
            <person name="Nagy L.G."/>
            <person name="Floudas D."/>
            <person name="Copeland A."/>
            <person name="Barry K.W."/>
            <person name="Cichocki N."/>
            <person name="Veneault-Fourrey C."/>
            <person name="LaButti K."/>
            <person name="Lindquist E.A."/>
            <person name="Lipzen A."/>
            <person name="Lundell T."/>
            <person name="Morin E."/>
            <person name="Murat C."/>
            <person name="Riley R."/>
            <person name="Ohm R."/>
            <person name="Sun H."/>
            <person name="Tunlid A."/>
            <person name="Henrissat B."/>
            <person name="Grigoriev I.V."/>
            <person name="Hibbett D.S."/>
            <person name="Martin F."/>
        </authorList>
    </citation>
    <scope>NUCLEOTIDE SEQUENCE [LARGE SCALE GENOMIC DNA]</scope>
    <source>
        <strain evidence="2">Marx 270</strain>
    </source>
</reference>
<protein>
    <recommendedName>
        <fullName evidence="3">Peptidase S1 domain-containing protein</fullName>
    </recommendedName>
</protein>
<reference evidence="1 2" key="1">
    <citation type="submission" date="2014-04" db="EMBL/GenBank/DDBJ databases">
        <authorList>
            <consortium name="DOE Joint Genome Institute"/>
            <person name="Kuo A."/>
            <person name="Kohler A."/>
            <person name="Costa M.D."/>
            <person name="Nagy L.G."/>
            <person name="Floudas D."/>
            <person name="Copeland A."/>
            <person name="Barry K.W."/>
            <person name="Cichocki N."/>
            <person name="Veneault-Fourrey C."/>
            <person name="LaButti K."/>
            <person name="Lindquist E.A."/>
            <person name="Lipzen A."/>
            <person name="Lundell T."/>
            <person name="Morin E."/>
            <person name="Murat C."/>
            <person name="Sun H."/>
            <person name="Tunlid A."/>
            <person name="Henrissat B."/>
            <person name="Grigoriev I.V."/>
            <person name="Hibbett D.S."/>
            <person name="Martin F."/>
            <person name="Nordberg H.P."/>
            <person name="Cantor M.N."/>
            <person name="Hua S.X."/>
        </authorList>
    </citation>
    <scope>NUCLEOTIDE SEQUENCE [LARGE SCALE GENOMIC DNA]</scope>
    <source>
        <strain evidence="1 2">Marx 270</strain>
    </source>
</reference>
<name>A0A0C3KDB3_PISTI</name>
<dbReference type="Proteomes" id="UP000054217">
    <property type="component" value="Unassembled WGS sequence"/>
</dbReference>
<dbReference type="OrthoDB" id="2643354at2759"/>
<gene>
    <name evidence="1" type="ORF">M404DRAFT_8377</name>
</gene>
<organism evidence="1 2">
    <name type="scientific">Pisolithus tinctorius Marx 270</name>
    <dbReference type="NCBI Taxonomy" id="870435"/>
    <lineage>
        <taxon>Eukaryota</taxon>
        <taxon>Fungi</taxon>
        <taxon>Dikarya</taxon>
        <taxon>Basidiomycota</taxon>
        <taxon>Agaricomycotina</taxon>
        <taxon>Agaricomycetes</taxon>
        <taxon>Agaricomycetidae</taxon>
        <taxon>Boletales</taxon>
        <taxon>Sclerodermatineae</taxon>
        <taxon>Pisolithaceae</taxon>
        <taxon>Pisolithus</taxon>
    </lineage>
</organism>
<evidence type="ECO:0000313" key="1">
    <source>
        <dbReference type="EMBL" id="KIO07622.1"/>
    </source>
</evidence>
<accession>A0A0C3KDB3</accession>
<dbReference type="HOGENOM" id="CLU_024804_0_0_1"/>
<evidence type="ECO:0000313" key="2">
    <source>
        <dbReference type="Proteomes" id="UP000054217"/>
    </source>
</evidence>
<evidence type="ECO:0008006" key="3">
    <source>
        <dbReference type="Google" id="ProtNLM"/>
    </source>
</evidence>
<dbReference type="SUPFAM" id="SSF50494">
    <property type="entry name" value="Trypsin-like serine proteases"/>
    <property type="match status" value="1"/>
</dbReference>
<proteinExistence type="predicted"/>
<dbReference type="InterPro" id="IPR009003">
    <property type="entry name" value="Peptidase_S1_PA"/>
</dbReference>
<dbReference type="EMBL" id="KN831959">
    <property type="protein sequence ID" value="KIO07622.1"/>
    <property type="molecule type" value="Genomic_DNA"/>
</dbReference>
<keyword evidence="2" id="KW-1185">Reference proteome</keyword>
<sequence length="553" mass="60947">MARKFPAYPTIATGSKSGFISTDNSPPTSAEDADVDPEATTYYCGLPSKPTLVFRTRPPSEKLTGPETYLVKREIRPVFDDKFAAVWEEMGTRIYEYLDSATIRWTTIDVVRFAEPGKHVGPIVLWVGVRPGSLSRKLAQVAALACEKILLSFQIVGVEIAFRESVFRRSSSKLLNYVATINPTASIRSPLTAALGLCIASLPTQYAEGTGALYLSTGHHSETVYVLTARHVVFPPKDVQNKLYHRTQNDQCPVEVILSGPEAFQGILTSAMVKITNDTVMVDQYQKQLHKLQQREASPDADGIEAERAVVESSLRVAKASIKEINKFHSNVTKVWSQEKHRVIGHVLYAPPITVGASTKRYTEDWALIELDRNKINWANFRGNVIDLGTEITPGKFTSMMNPDQTAPSTFEYPHDRLFPIQGIVPEDELASPKMREADGEPCIPLFKNGGKTNTTIGRGTGIKSFVRDYSLDGTAQTSMEFAILAYDKSAAFSDRGDSGAVIVDGQGRVAALLIGGSGQADYTDITYGTPFEWLLERIKAKFPNIHLYPTMA</sequence>
<dbReference type="AlphaFoldDB" id="A0A0C3KDB3"/>